<feature type="compositionally biased region" description="Basic and acidic residues" evidence="7">
    <location>
        <begin position="377"/>
        <end position="387"/>
    </location>
</feature>
<sequence>MNVQINNPTLHRSAINIDPNQELLSQLQGPEQNATGKLALQDVEMATREFGSAGGKPQLPLPTVAINLDQMSTQIGELLTDVKTSRSDNSSVLSRQQQVLTAVLQRENAKVDMSASDRIQFDALVADPEQQRQLAVFAQAMLADFLQEEVKKVGTGQEGGINKIESADSAKQLKFIGIQSSDMMHFLLSMLRQVMAELNIAERNIHTMFNTLNAEMTQMAADSTIREGKEIYRSAVIGFCTSFGVTLAGSAVQTGITVKQHQAVNKHLKPANQHHANANELKLAMHQTGASAKSTVSHTGADGKTLTQVATPSKTEQARFKQQQQQRVNEAESTGNLQRQKFDQKNADLSTAKSVADQSTRLSDNMGQMASASNTQEVKRAEADKMMESSASDAARGVANDKDKQIDKLLQDLKEILGILSGLVNDTGSTLRNIVMRG</sequence>
<keyword evidence="4" id="KW-1043">Host membrane</keyword>
<reference evidence="8 9" key="1">
    <citation type="submission" date="2015-03" db="EMBL/GenBank/DDBJ databases">
        <authorList>
            <person name="Murphy D."/>
        </authorList>
    </citation>
    <scope>NUCLEOTIDE SEQUENCE [LARGE SCALE GENOMIC DNA]</scope>
    <source>
        <strain evidence="8 9">IP06005</strain>
    </source>
</reference>
<dbReference type="Proteomes" id="UP000041595">
    <property type="component" value="Unassembled WGS sequence"/>
</dbReference>
<dbReference type="AlphaFoldDB" id="A0A0T9UPG1"/>
<comment type="similarity">
    <text evidence="6">Belongs to the SctB/SipC family.</text>
</comment>
<evidence type="ECO:0000256" key="3">
    <source>
        <dbReference type="ARBA" id="ARBA00022525"/>
    </source>
</evidence>
<dbReference type="EMBL" id="CQEJ01000023">
    <property type="protein sequence ID" value="CNL58216.1"/>
    <property type="molecule type" value="Genomic_DNA"/>
</dbReference>
<comment type="subcellular location">
    <subcellularLocation>
        <location evidence="1">Host membrane</location>
        <topology evidence="1">Single-pass membrane protein</topology>
    </subcellularLocation>
    <subcellularLocation>
        <location evidence="2">Secreted</location>
    </subcellularLocation>
</comment>
<dbReference type="RefSeq" id="WP_004703611.1">
    <property type="nucleotide sequence ID" value="NZ_CQEJ01000023.1"/>
</dbReference>
<evidence type="ECO:0000256" key="2">
    <source>
        <dbReference type="ARBA" id="ARBA00004613"/>
    </source>
</evidence>
<feature type="compositionally biased region" description="Polar residues" evidence="7">
    <location>
        <begin position="327"/>
        <end position="339"/>
    </location>
</feature>
<name>A0A0T9UPG1_YERAL</name>
<dbReference type="STRING" id="1453495.AT01_1831"/>
<dbReference type="InterPro" id="IPR005427">
    <property type="entry name" value="BipC/SctB"/>
</dbReference>
<dbReference type="GO" id="GO:0033644">
    <property type="term" value="C:host cell membrane"/>
    <property type="evidence" value="ECO:0007669"/>
    <property type="project" value="UniProtKB-SubCell"/>
</dbReference>
<gene>
    <name evidence="8" type="primary">yspC</name>
    <name evidence="8" type="ORF">ERS137965_03435</name>
</gene>
<evidence type="ECO:0000256" key="6">
    <source>
        <dbReference type="ARBA" id="ARBA00035650"/>
    </source>
</evidence>
<protein>
    <submittedName>
        <fullName evidence="8">Membrane protein</fullName>
    </submittedName>
</protein>
<keyword evidence="4" id="KW-0472">Membrane</keyword>
<evidence type="ECO:0000256" key="7">
    <source>
        <dbReference type="SAM" id="MobiDB-lite"/>
    </source>
</evidence>
<evidence type="ECO:0000313" key="8">
    <source>
        <dbReference type="EMBL" id="CNL58216.1"/>
    </source>
</evidence>
<feature type="region of interest" description="Disordered" evidence="7">
    <location>
        <begin position="309"/>
        <end position="399"/>
    </location>
</feature>
<accession>A0A0T9UPG1</accession>
<dbReference type="NCBIfam" id="TIGR02101">
    <property type="entry name" value="IpaC_SipC"/>
    <property type="match status" value="1"/>
</dbReference>
<evidence type="ECO:0000256" key="5">
    <source>
        <dbReference type="ARBA" id="ARBA00023026"/>
    </source>
</evidence>
<organism evidence="8 9">
    <name type="scientific">Yersinia aldovae</name>
    <dbReference type="NCBI Taxonomy" id="29483"/>
    <lineage>
        <taxon>Bacteria</taxon>
        <taxon>Pseudomonadati</taxon>
        <taxon>Pseudomonadota</taxon>
        <taxon>Gammaproteobacteria</taxon>
        <taxon>Enterobacterales</taxon>
        <taxon>Yersiniaceae</taxon>
        <taxon>Yersinia</taxon>
    </lineage>
</organism>
<feature type="compositionally biased region" description="Polar residues" evidence="7">
    <location>
        <begin position="347"/>
        <end position="376"/>
    </location>
</feature>
<proteinExistence type="inferred from homology"/>
<evidence type="ECO:0000313" key="9">
    <source>
        <dbReference type="Proteomes" id="UP000041595"/>
    </source>
</evidence>
<dbReference type="GO" id="GO:0005576">
    <property type="term" value="C:extracellular region"/>
    <property type="evidence" value="ECO:0007669"/>
    <property type="project" value="UniProtKB-SubCell"/>
</dbReference>
<evidence type="ECO:0000256" key="4">
    <source>
        <dbReference type="ARBA" id="ARBA00022870"/>
    </source>
</evidence>
<dbReference type="eggNOG" id="ENOG5033WDM">
    <property type="taxonomic scope" value="Bacteria"/>
</dbReference>
<keyword evidence="3" id="KW-0964">Secreted</keyword>
<keyword evidence="5" id="KW-0843">Virulence</keyword>
<evidence type="ECO:0000256" key="1">
    <source>
        <dbReference type="ARBA" id="ARBA00004379"/>
    </source>
</evidence>